<keyword evidence="15 16" id="KW-0472">Membrane</keyword>
<keyword evidence="11 19" id="KW-0418">Kinase</keyword>
<dbReference type="PRINTS" id="PR00344">
    <property type="entry name" value="BCTRLSENSOR"/>
</dbReference>
<evidence type="ECO:0000256" key="13">
    <source>
        <dbReference type="ARBA" id="ARBA00022989"/>
    </source>
</evidence>
<dbReference type="SMART" id="SM00388">
    <property type="entry name" value="HisKA"/>
    <property type="match status" value="1"/>
</dbReference>
<dbReference type="InterPro" id="IPR036890">
    <property type="entry name" value="HATPase_C_sf"/>
</dbReference>
<evidence type="ECO:0000259" key="18">
    <source>
        <dbReference type="PROSITE" id="PS50885"/>
    </source>
</evidence>
<evidence type="ECO:0000256" key="5">
    <source>
        <dbReference type="ARBA" id="ARBA00022475"/>
    </source>
</evidence>
<dbReference type="SUPFAM" id="SSF55874">
    <property type="entry name" value="ATPase domain of HSP90 chaperone/DNA topoisomerase II/histidine kinase"/>
    <property type="match status" value="1"/>
</dbReference>
<organism evidence="19 20">
    <name type="scientific">Silvanigrella paludirubra</name>
    <dbReference type="NCBI Taxonomy" id="2499159"/>
    <lineage>
        <taxon>Bacteria</taxon>
        <taxon>Pseudomonadati</taxon>
        <taxon>Bdellovibrionota</taxon>
        <taxon>Oligoflexia</taxon>
        <taxon>Silvanigrellales</taxon>
        <taxon>Silvanigrellaceae</taxon>
        <taxon>Silvanigrella</taxon>
    </lineage>
</organism>
<feature type="transmembrane region" description="Helical" evidence="16">
    <location>
        <begin position="181"/>
        <end position="202"/>
    </location>
</feature>
<dbReference type="InterPro" id="IPR004358">
    <property type="entry name" value="Sig_transdc_His_kin-like_C"/>
</dbReference>
<evidence type="ECO:0000256" key="10">
    <source>
        <dbReference type="ARBA" id="ARBA00022741"/>
    </source>
</evidence>
<dbReference type="EMBL" id="WFLM01000006">
    <property type="protein sequence ID" value="KAB8036456.1"/>
    <property type="molecule type" value="Genomic_DNA"/>
</dbReference>
<dbReference type="Proteomes" id="UP000437748">
    <property type="component" value="Unassembled WGS sequence"/>
</dbReference>
<dbReference type="InterPro" id="IPR003661">
    <property type="entry name" value="HisK_dim/P_dom"/>
</dbReference>
<dbReference type="InterPro" id="IPR003660">
    <property type="entry name" value="HAMP_dom"/>
</dbReference>
<comment type="caution">
    <text evidence="19">The sequence shown here is derived from an EMBL/GenBank/DDBJ whole genome shotgun (WGS) entry which is preliminary data.</text>
</comment>
<feature type="domain" description="HAMP" evidence="18">
    <location>
        <begin position="199"/>
        <end position="252"/>
    </location>
</feature>
<evidence type="ECO:0000256" key="14">
    <source>
        <dbReference type="ARBA" id="ARBA00023012"/>
    </source>
</evidence>
<feature type="domain" description="Histidine kinase" evidence="17">
    <location>
        <begin position="260"/>
        <end position="476"/>
    </location>
</feature>
<protein>
    <recommendedName>
        <fullName evidence="4">histidine kinase</fullName>
        <ecNumber evidence="4">2.7.13.3</ecNumber>
    </recommendedName>
</protein>
<dbReference type="InterPro" id="IPR036097">
    <property type="entry name" value="HisK_dim/P_sf"/>
</dbReference>
<keyword evidence="6" id="KW-0997">Cell inner membrane</keyword>
<dbReference type="OrthoDB" id="5290273at2"/>
<evidence type="ECO:0000313" key="19">
    <source>
        <dbReference type="EMBL" id="KAB8036456.1"/>
    </source>
</evidence>
<proteinExistence type="predicted"/>
<dbReference type="SMART" id="SM00304">
    <property type="entry name" value="HAMP"/>
    <property type="match status" value="1"/>
</dbReference>
<dbReference type="Pfam" id="PF02518">
    <property type="entry name" value="HATPase_c"/>
    <property type="match status" value="1"/>
</dbReference>
<keyword evidence="12" id="KW-0067">ATP-binding</keyword>
<evidence type="ECO:0000256" key="2">
    <source>
        <dbReference type="ARBA" id="ARBA00004141"/>
    </source>
</evidence>
<dbReference type="EC" id="2.7.13.3" evidence="4"/>
<dbReference type="Gene3D" id="3.30.565.10">
    <property type="entry name" value="Histidine kinase-like ATPase, C-terminal domain"/>
    <property type="match status" value="1"/>
</dbReference>
<evidence type="ECO:0000256" key="4">
    <source>
        <dbReference type="ARBA" id="ARBA00012438"/>
    </source>
</evidence>
<keyword evidence="7" id="KW-0597">Phosphoprotein</keyword>
<dbReference type="PANTHER" id="PTHR45436">
    <property type="entry name" value="SENSOR HISTIDINE KINASE YKOH"/>
    <property type="match status" value="1"/>
</dbReference>
<dbReference type="CDD" id="cd00082">
    <property type="entry name" value="HisKA"/>
    <property type="match status" value="1"/>
</dbReference>
<evidence type="ECO:0000256" key="15">
    <source>
        <dbReference type="ARBA" id="ARBA00023136"/>
    </source>
</evidence>
<dbReference type="GO" id="GO:0005886">
    <property type="term" value="C:plasma membrane"/>
    <property type="evidence" value="ECO:0007669"/>
    <property type="project" value="UniProtKB-SubCell"/>
</dbReference>
<dbReference type="InterPro" id="IPR005467">
    <property type="entry name" value="His_kinase_dom"/>
</dbReference>
<comment type="catalytic activity">
    <reaction evidence="1">
        <text>ATP + protein L-histidine = ADP + protein N-phospho-L-histidine.</text>
        <dbReference type="EC" id="2.7.13.3"/>
    </reaction>
</comment>
<dbReference type="InterPro" id="IPR050428">
    <property type="entry name" value="TCS_sensor_his_kinase"/>
</dbReference>
<keyword evidence="14" id="KW-0902">Two-component regulatory system</keyword>
<evidence type="ECO:0000256" key="9">
    <source>
        <dbReference type="ARBA" id="ARBA00022692"/>
    </source>
</evidence>
<dbReference type="PROSITE" id="PS50885">
    <property type="entry name" value="HAMP"/>
    <property type="match status" value="1"/>
</dbReference>
<evidence type="ECO:0000256" key="8">
    <source>
        <dbReference type="ARBA" id="ARBA00022679"/>
    </source>
</evidence>
<keyword evidence="9 16" id="KW-0812">Transmembrane</keyword>
<comment type="subcellular location">
    <subcellularLocation>
        <location evidence="3">Cell inner membrane</location>
    </subcellularLocation>
    <subcellularLocation>
        <location evidence="2">Membrane</location>
        <topology evidence="2">Multi-pass membrane protein</topology>
    </subcellularLocation>
</comment>
<dbReference type="GO" id="GO:0005524">
    <property type="term" value="F:ATP binding"/>
    <property type="evidence" value="ECO:0007669"/>
    <property type="project" value="UniProtKB-KW"/>
</dbReference>
<dbReference type="Gene3D" id="6.10.340.10">
    <property type="match status" value="1"/>
</dbReference>
<dbReference type="RefSeq" id="WP_153421583.1">
    <property type="nucleotide sequence ID" value="NZ_WFLM01000006.1"/>
</dbReference>
<evidence type="ECO:0000313" key="20">
    <source>
        <dbReference type="Proteomes" id="UP000437748"/>
    </source>
</evidence>
<dbReference type="PANTHER" id="PTHR45436:SF15">
    <property type="entry name" value="SENSOR HISTIDINE KINASE CUSS"/>
    <property type="match status" value="1"/>
</dbReference>
<dbReference type="NCBIfam" id="TIGR01386">
    <property type="entry name" value="cztS_silS_copS"/>
    <property type="match status" value="1"/>
</dbReference>
<keyword evidence="10" id="KW-0547">Nucleotide-binding</keyword>
<dbReference type="CDD" id="cd00075">
    <property type="entry name" value="HATPase"/>
    <property type="match status" value="1"/>
</dbReference>
<evidence type="ECO:0000256" key="1">
    <source>
        <dbReference type="ARBA" id="ARBA00000085"/>
    </source>
</evidence>
<keyword evidence="13 16" id="KW-1133">Transmembrane helix</keyword>
<sequence length="478" mass="55994">MNKVSLFYKNIKENNFNISLTIWLSFWYFITCIILILTQNFLFNSFISSFYNQTEKVTLEKNIQEIVRLIDRKENPNRSPFECLFFEVNDNLFFLVEDVTNRKIIFITPGMFKFLYSLRENQNENLVSPDEEINIKQKNSKYFYYVKKEIVHNNKVLHIEVLADKTNRISILTNFKNRSSFISLAILITCLILSVFISKIILSPIHRVVKKIRSITSVNLHERVDNDWLPQEIKIIKNSFNEVLERLEDSFQRISQFSDDIAHEIRTPVNNLKGEIEVALQNKRTVQEYVDILHSNLEECHRLTRIIDNLTFLSRSEKHNIHIQAEEIDIHQELLNMKDLYDGIAEEKSIEISVQCEKDIHSYVDKVLFQRIISNLLSNAITYNKQNGKIILIAFLSEEYLNIEVSDTGIGIPEKSVPHLFDRFYRIEKSRHTSSKNMGLGLSLVKSMVSMHKGTIEIKSKEGEGTSVYIKFPKKPLN</sequence>
<dbReference type="FunFam" id="3.30.565.10:FF:000037">
    <property type="entry name" value="Hybrid sensor histidine kinase/response regulator"/>
    <property type="match status" value="1"/>
</dbReference>
<dbReference type="AlphaFoldDB" id="A0A6N6VS51"/>
<dbReference type="InterPro" id="IPR006290">
    <property type="entry name" value="CztS_silS_copS"/>
</dbReference>
<keyword evidence="8 19" id="KW-0808">Transferase</keyword>
<evidence type="ECO:0000256" key="7">
    <source>
        <dbReference type="ARBA" id="ARBA00022553"/>
    </source>
</evidence>
<dbReference type="SMART" id="SM00387">
    <property type="entry name" value="HATPase_c"/>
    <property type="match status" value="1"/>
</dbReference>
<gene>
    <name evidence="19" type="ORF">GCL60_15100</name>
</gene>
<dbReference type="Pfam" id="PF00672">
    <property type="entry name" value="HAMP"/>
    <property type="match status" value="1"/>
</dbReference>
<keyword evidence="20" id="KW-1185">Reference proteome</keyword>
<dbReference type="SUPFAM" id="SSF47384">
    <property type="entry name" value="Homodimeric domain of signal transducing histidine kinase"/>
    <property type="match status" value="1"/>
</dbReference>
<dbReference type="Gene3D" id="1.10.287.130">
    <property type="match status" value="1"/>
</dbReference>
<evidence type="ECO:0000259" key="17">
    <source>
        <dbReference type="PROSITE" id="PS50109"/>
    </source>
</evidence>
<reference evidence="19 20" key="1">
    <citation type="submission" date="2019-10" db="EMBL/GenBank/DDBJ databases">
        <title>New species of Slilvanegrellaceae.</title>
        <authorList>
            <person name="Pitt A."/>
            <person name="Hahn M.W."/>
        </authorList>
    </citation>
    <scope>NUCLEOTIDE SEQUENCE [LARGE SCALE GENOMIC DNA]</scope>
    <source>
        <strain evidence="19 20">SP-Ram-0.45-NSY-1</strain>
    </source>
</reference>
<dbReference type="Pfam" id="PF00512">
    <property type="entry name" value="HisKA"/>
    <property type="match status" value="1"/>
</dbReference>
<accession>A0A6N6VS51</accession>
<dbReference type="InterPro" id="IPR003594">
    <property type="entry name" value="HATPase_dom"/>
</dbReference>
<keyword evidence="5" id="KW-1003">Cell membrane</keyword>
<evidence type="ECO:0000256" key="11">
    <source>
        <dbReference type="ARBA" id="ARBA00022777"/>
    </source>
</evidence>
<evidence type="ECO:0000256" key="6">
    <source>
        <dbReference type="ARBA" id="ARBA00022519"/>
    </source>
</evidence>
<evidence type="ECO:0000256" key="12">
    <source>
        <dbReference type="ARBA" id="ARBA00022840"/>
    </source>
</evidence>
<evidence type="ECO:0000256" key="16">
    <source>
        <dbReference type="SAM" id="Phobius"/>
    </source>
</evidence>
<feature type="transmembrane region" description="Helical" evidence="16">
    <location>
        <begin position="20"/>
        <end position="43"/>
    </location>
</feature>
<name>A0A6N6VS51_9BACT</name>
<dbReference type="PROSITE" id="PS50109">
    <property type="entry name" value="HIS_KIN"/>
    <property type="match status" value="1"/>
</dbReference>
<evidence type="ECO:0000256" key="3">
    <source>
        <dbReference type="ARBA" id="ARBA00004533"/>
    </source>
</evidence>
<dbReference type="GO" id="GO:0000155">
    <property type="term" value="F:phosphorelay sensor kinase activity"/>
    <property type="evidence" value="ECO:0007669"/>
    <property type="project" value="InterPro"/>
</dbReference>